<dbReference type="InterPro" id="IPR036390">
    <property type="entry name" value="WH_DNA-bd_sf"/>
</dbReference>
<dbReference type="PANTHER" id="PTHR43537:SF39">
    <property type="entry name" value="HTH-TYPE TRANSCRIPTIONAL REGULATOR MCBR"/>
    <property type="match status" value="1"/>
</dbReference>
<dbReference type="SMART" id="SM00345">
    <property type="entry name" value="HTH_GNTR"/>
    <property type="match status" value="1"/>
</dbReference>
<dbReference type="Proteomes" id="UP000295636">
    <property type="component" value="Unassembled WGS sequence"/>
</dbReference>
<accession>A0A4R5KK00</accession>
<dbReference type="RefSeq" id="WP_133230861.1">
    <property type="nucleotide sequence ID" value="NZ_SMRT01000009.1"/>
</dbReference>
<dbReference type="PROSITE" id="PS50949">
    <property type="entry name" value="HTH_GNTR"/>
    <property type="match status" value="1"/>
</dbReference>
<organism evidence="5 6">
    <name type="scientific">Paenibacillus piri</name>
    <dbReference type="NCBI Taxonomy" id="2547395"/>
    <lineage>
        <taxon>Bacteria</taxon>
        <taxon>Bacillati</taxon>
        <taxon>Bacillota</taxon>
        <taxon>Bacilli</taxon>
        <taxon>Bacillales</taxon>
        <taxon>Paenibacillaceae</taxon>
        <taxon>Paenibacillus</taxon>
    </lineage>
</organism>
<dbReference type="SUPFAM" id="SSF46785">
    <property type="entry name" value="Winged helix' DNA-binding domain"/>
    <property type="match status" value="1"/>
</dbReference>
<comment type="caution">
    <text evidence="5">The sequence shown here is derived from an EMBL/GenBank/DDBJ whole genome shotgun (WGS) entry which is preliminary data.</text>
</comment>
<dbReference type="Pfam" id="PF07729">
    <property type="entry name" value="FCD"/>
    <property type="match status" value="1"/>
</dbReference>
<evidence type="ECO:0000313" key="6">
    <source>
        <dbReference type="Proteomes" id="UP000295636"/>
    </source>
</evidence>
<dbReference type="SUPFAM" id="SSF48008">
    <property type="entry name" value="GntR ligand-binding domain-like"/>
    <property type="match status" value="1"/>
</dbReference>
<dbReference type="GO" id="GO:0003677">
    <property type="term" value="F:DNA binding"/>
    <property type="evidence" value="ECO:0007669"/>
    <property type="project" value="UniProtKB-KW"/>
</dbReference>
<dbReference type="CDD" id="cd07377">
    <property type="entry name" value="WHTH_GntR"/>
    <property type="match status" value="1"/>
</dbReference>
<evidence type="ECO:0000313" key="5">
    <source>
        <dbReference type="EMBL" id="TDF95766.1"/>
    </source>
</evidence>
<evidence type="ECO:0000256" key="3">
    <source>
        <dbReference type="ARBA" id="ARBA00023163"/>
    </source>
</evidence>
<protein>
    <submittedName>
        <fullName evidence="5">GntR family transcriptional regulator</fullName>
    </submittedName>
</protein>
<dbReference type="EMBL" id="SMRT01000009">
    <property type="protein sequence ID" value="TDF95766.1"/>
    <property type="molecule type" value="Genomic_DNA"/>
</dbReference>
<feature type="domain" description="HTH gntR-type" evidence="4">
    <location>
        <begin position="11"/>
        <end position="78"/>
    </location>
</feature>
<evidence type="ECO:0000259" key="4">
    <source>
        <dbReference type="PROSITE" id="PS50949"/>
    </source>
</evidence>
<evidence type="ECO:0000256" key="1">
    <source>
        <dbReference type="ARBA" id="ARBA00023015"/>
    </source>
</evidence>
<dbReference type="PANTHER" id="PTHR43537">
    <property type="entry name" value="TRANSCRIPTIONAL REGULATOR, GNTR FAMILY"/>
    <property type="match status" value="1"/>
</dbReference>
<dbReference type="Pfam" id="PF00392">
    <property type="entry name" value="GntR"/>
    <property type="match status" value="1"/>
</dbReference>
<proteinExistence type="predicted"/>
<dbReference type="InterPro" id="IPR008920">
    <property type="entry name" value="TF_FadR/GntR_C"/>
</dbReference>
<dbReference type="InterPro" id="IPR000524">
    <property type="entry name" value="Tscrpt_reg_HTH_GntR"/>
</dbReference>
<keyword evidence="3" id="KW-0804">Transcription</keyword>
<sequence length="219" mass="24824">MNAAPSSLLPNSISAQVYESLKAAIMEGRLVPGSRLLVLDIANTFQISQAPVREALERLKQEGLILGKPNKGSVVSEITAKEIVDIVAVREMMEGFAVKHSLPYLEENHFQELGRIVQCMEDAIRHKNKLRLVELDHDFHGCFYELCGNHVVQQMWEQMKMKVMRFIAVSNYRFSTERLAQAHYHLIDVLRSGDPSLAEAQFVDHLQAYKTIHTLIAPD</sequence>
<dbReference type="InterPro" id="IPR036388">
    <property type="entry name" value="WH-like_DNA-bd_sf"/>
</dbReference>
<keyword evidence="1" id="KW-0805">Transcription regulation</keyword>
<dbReference type="SMART" id="SM00895">
    <property type="entry name" value="FCD"/>
    <property type="match status" value="1"/>
</dbReference>
<dbReference type="AlphaFoldDB" id="A0A4R5KK00"/>
<dbReference type="GO" id="GO:0003700">
    <property type="term" value="F:DNA-binding transcription factor activity"/>
    <property type="evidence" value="ECO:0007669"/>
    <property type="project" value="InterPro"/>
</dbReference>
<dbReference type="OrthoDB" id="574518at2"/>
<gene>
    <name evidence="5" type="ORF">E1757_18675</name>
</gene>
<name>A0A4R5KK00_9BACL</name>
<keyword evidence="2" id="KW-0238">DNA-binding</keyword>
<dbReference type="Gene3D" id="1.10.10.10">
    <property type="entry name" value="Winged helix-like DNA-binding domain superfamily/Winged helix DNA-binding domain"/>
    <property type="match status" value="1"/>
</dbReference>
<reference evidence="5 6" key="1">
    <citation type="submission" date="2019-03" db="EMBL/GenBank/DDBJ databases">
        <title>This is whole genome sequence of Paenibacillus sp MS74 strain.</title>
        <authorList>
            <person name="Trinh H.N."/>
        </authorList>
    </citation>
    <scope>NUCLEOTIDE SEQUENCE [LARGE SCALE GENOMIC DNA]</scope>
    <source>
        <strain evidence="5 6">MS74</strain>
    </source>
</reference>
<evidence type="ECO:0000256" key="2">
    <source>
        <dbReference type="ARBA" id="ARBA00023125"/>
    </source>
</evidence>
<dbReference type="Gene3D" id="1.20.120.530">
    <property type="entry name" value="GntR ligand-binding domain-like"/>
    <property type="match status" value="1"/>
</dbReference>
<keyword evidence="6" id="KW-1185">Reference proteome</keyword>
<dbReference type="InterPro" id="IPR011711">
    <property type="entry name" value="GntR_C"/>
</dbReference>